<evidence type="ECO:0000313" key="1">
    <source>
        <dbReference type="EMBL" id="WOH02501.1"/>
    </source>
</evidence>
<accession>A0A164ZGE3</accession>
<dbReference type="GO" id="GO:0061665">
    <property type="term" value="F:SUMO ligase activity"/>
    <property type="evidence" value="ECO:0007669"/>
    <property type="project" value="TreeGrafter"/>
</dbReference>
<dbReference type="Pfam" id="PF02891">
    <property type="entry name" value="zf-MIZ"/>
    <property type="match status" value="1"/>
</dbReference>
<reference evidence="1" key="2">
    <citation type="submission" date="2022-03" db="EMBL/GenBank/DDBJ databases">
        <title>Draft title - Genomic analysis of global carrot germplasm unveils the trajectory of domestication and the origin of high carotenoid orange carrot.</title>
        <authorList>
            <person name="Iorizzo M."/>
            <person name="Ellison S."/>
            <person name="Senalik D."/>
            <person name="Macko-Podgorni A."/>
            <person name="Grzebelus D."/>
            <person name="Bostan H."/>
            <person name="Rolling W."/>
            <person name="Curaba J."/>
            <person name="Simon P."/>
        </authorList>
    </citation>
    <scope>NUCLEOTIDE SEQUENCE</scope>
    <source>
        <tissue evidence="1">Leaf</tissue>
    </source>
</reference>
<dbReference type="GO" id="GO:0016925">
    <property type="term" value="P:protein sumoylation"/>
    <property type="evidence" value="ECO:0007669"/>
    <property type="project" value="UniProtKB-ARBA"/>
</dbReference>
<keyword evidence="2" id="KW-1185">Reference proteome</keyword>
<organism evidence="1 2">
    <name type="scientific">Daucus carota subsp. sativus</name>
    <name type="common">Carrot</name>
    <dbReference type="NCBI Taxonomy" id="79200"/>
    <lineage>
        <taxon>Eukaryota</taxon>
        <taxon>Viridiplantae</taxon>
        <taxon>Streptophyta</taxon>
        <taxon>Embryophyta</taxon>
        <taxon>Tracheophyta</taxon>
        <taxon>Spermatophyta</taxon>
        <taxon>Magnoliopsida</taxon>
        <taxon>eudicotyledons</taxon>
        <taxon>Gunneridae</taxon>
        <taxon>Pentapetalae</taxon>
        <taxon>asterids</taxon>
        <taxon>campanulids</taxon>
        <taxon>Apiales</taxon>
        <taxon>Apiaceae</taxon>
        <taxon>Apioideae</taxon>
        <taxon>Scandiceae</taxon>
        <taxon>Daucinae</taxon>
        <taxon>Daucus</taxon>
        <taxon>Daucus sect. Daucus</taxon>
    </lineage>
</organism>
<dbReference type="Proteomes" id="UP000077755">
    <property type="component" value="Chromosome 5"/>
</dbReference>
<protein>
    <submittedName>
        <fullName evidence="1">Uncharacterized protein</fullName>
    </submittedName>
</protein>
<evidence type="ECO:0000313" key="2">
    <source>
        <dbReference type="Proteomes" id="UP000077755"/>
    </source>
</evidence>
<reference evidence="1" key="1">
    <citation type="journal article" date="2016" name="Nat. Genet.">
        <title>A high-quality carrot genome assembly provides new insights into carotenoid accumulation and asterid genome evolution.</title>
        <authorList>
            <person name="Iorizzo M."/>
            <person name="Ellison S."/>
            <person name="Senalik D."/>
            <person name="Zeng P."/>
            <person name="Satapoomin P."/>
            <person name="Huang J."/>
            <person name="Bowman M."/>
            <person name="Iovene M."/>
            <person name="Sanseverino W."/>
            <person name="Cavagnaro P."/>
            <person name="Yildiz M."/>
            <person name="Macko-Podgorni A."/>
            <person name="Moranska E."/>
            <person name="Grzebelus E."/>
            <person name="Grzebelus D."/>
            <person name="Ashrafi H."/>
            <person name="Zheng Z."/>
            <person name="Cheng S."/>
            <person name="Spooner D."/>
            <person name="Van Deynze A."/>
            <person name="Simon P."/>
        </authorList>
    </citation>
    <scope>NUCLEOTIDE SEQUENCE</scope>
    <source>
        <tissue evidence="1">Leaf</tissue>
    </source>
</reference>
<dbReference type="InterPro" id="IPR013083">
    <property type="entry name" value="Znf_RING/FYVE/PHD"/>
</dbReference>
<dbReference type="EMBL" id="CP093347">
    <property type="protein sequence ID" value="WOH02501.1"/>
    <property type="molecule type" value="Genomic_DNA"/>
</dbReference>
<dbReference type="PANTHER" id="PTHR10782">
    <property type="entry name" value="ZINC FINGER MIZ DOMAIN-CONTAINING PROTEIN"/>
    <property type="match status" value="1"/>
</dbReference>
<dbReference type="PROSITE" id="PS51044">
    <property type="entry name" value="ZF_SP_RING"/>
    <property type="match status" value="1"/>
</dbReference>
<dbReference type="Gene3D" id="3.30.40.10">
    <property type="entry name" value="Zinc/RING finger domain, C3HC4 (zinc finger)"/>
    <property type="match status" value="1"/>
</dbReference>
<dbReference type="GO" id="GO:0008270">
    <property type="term" value="F:zinc ion binding"/>
    <property type="evidence" value="ECO:0007669"/>
    <property type="project" value="InterPro"/>
</dbReference>
<name>A0A164ZGE3_DAUCS</name>
<dbReference type="AlphaFoldDB" id="A0A164ZGE3"/>
<dbReference type="Gramene" id="KZM95889">
    <property type="protein sequence ID" value="KZM95889"/>
    <property type="gene ID" value="DCAR_019131"/>
</dbReference>
<dbReference type="PANTHER" id="PTHR10782:SF102">
    <property type="entry name" value="E3 SUMO-PROTEIN LIGASE SIZ1"/>
    <property type="match status" value="1"/>
</dbReference>
<gene>
    <name evidence="1" type="ORF">DCAR_0521890</name>
</gene>
<proteinExistence type="predicted"/>
<sequence length="292" mass="32249">MMANCIIGPDEINFDTKLDINSEDMYLIEHKGYKVEVWSILLNDVFQFRMCWPKYGYLKVNGVVVNCWLATSDRNNGALISSMYLKEGANEISISAVAEHDGIYCMGVRLVKPRSVQEVCTIISNKQGTEPLNVATDRVIHCLTGGGALDDAGKELEVLAATVDLRCPISGARMKTASRFMSCIHIGCFDLESFIGLAHTTRNWKCPICLNSYSWEDITVDSYFNQVLREIEQSGADTTEIKIRPDGSWFANNEPNTPAGTNSIRCDLSSTSGITNYGASLSDPIIISDDSE</sequence>
<dbReference type="GO" id="GO:0000785">
    <property type="term" value="C:chromatin"/>
    <property type="evidence" value="ECO:0007669"/>
    <property type="project" value="TreeGrafter"/>
</dbReference>
<dbReference type="InterPro" id="IPR004181">
    <property type="entry name" value="Znf_MIZ"/>
</dbReference>